<dbReference type="Pfam" id="PF00753">
    <property type="entry name" value="Lactamase_B"/>
    <property type="match status" value="1"/>
</dbReference>
<gene>
    <name evidence="2" type="primary">gloB_4</name>
    <name evidence="2" type="ORF">SDC9_07608</name>
</gene>
<dbReference type="PANTHER" id="PTHR42951">
    <property type="entry name" value="METALLO-BETA-LACTAMASE DOMAIN-CONTAINING"/>
    <property type="match status" value="1"/>
</dbReference>
<dbReference type="InterPro" id="IPR050855">
    <property type="entry name" value="NDM-1-like"/>
</dbReference>
<dbReference type="CDD" id="cd06262">
    <property type="entry name" value="metallo-hydrolase-like_MBL-fold"/>
    <property type="match status" value="1"/>
</dbReference>
<reference evidence="2" key="1">
    <citation type="submission" date="2019-08" db="EMBL/GenBank/DDBJ databases">
        <authorList>
            <person name="Kucharzyk K."/>
            <person name="Murdoch R.W."/>
            <person name="Higgins S."/>
            <person name="Loffler F."/>
        </authorList>
    </citation>
    <scope>NUCLEOTIDE SEQUENCE</scope>
</reference>
<feature type="domain" description="Metallo-beta-lactamase" evidence="1">
    <location>
        <begin position="16"/>
        <end position="185"/>
    </location>
</feature>
<sequence>MEKINDVWCIEGFGSDSNCYLFDDIIIDTGTGMKKDYLYQKIKEIGYNLEDISQIVNTHCHFDHVGGNYLFPNAKVSIHENDAEPIRSGDISSTAGFIFGKSIKRHDVDIELNKGDKIHNFEVIHTPGHTIGGICLWDGEILISGDTVFANGGFGRMDIGGNSSDMVDSINLLSNLDVKYLLPGHGPWVKNGKRHIELAKQMIQSY</sequence>
<keyword evidence="2" id="KW-0378">Hydrolase</keyword>
<dbReference type="SUPFAM" id="SSF56281">
    <property type="entry name" value="Metallo-hydrolase/oxidoreductase"/>
    <property type="match status" value="1"/>
</dbReference>
<dbReference type="SMART" id="SM00849">
    <property type="entry name" value="Lactamase_B"/>
    <property type="match status" value="1"/>
</dbReference>
<dbReference type="EMBL" id="VSSQ01000016">
    <property type="protein sequence ID" value="MPL62018.1"/>
    <property type="molecule type" value="Genomic_DNA"/>
</dbReference>
<accession>A0A644T511</accession>
<comment type="caution">
    <text evidence="2">The sequence shown here is derived from an EMBL/GenBank/DDBJ whole genome shotgun (WGS) entry which is preliminary data.</text>
</comment>
<protein>
    <submittedName>
        <fullName evidence="2">Hydroxyacylglutathione hydrolase</fullName>
        <ecNumber evidence="2">3.1.2.6</ecNumber>
    </submittedName>
</protein>
<name>A0A644T511_9ZZZZ</name>
<dbReference type="EC" id="3.1.2.6" evidence="2"/>
<evidence type="ECO:0000259" key="1">
    <source>
        <dbReference type="SMART" id="SM00849"/>
    </source>
</evidence>
<dbReference type="InterPro" id="IPR001279">
    <property type="entry name" value="Metallo-B-lactamas"/>
</dbReference>
<evidence type="ECO:0000313" key="2">
    <source>
        <dbReference type="EMBL" id="MPL62018.1"/>
    </source>
</evidence>
<dbReference type="GO" id="GO:0004416">
    <property type="term" value="F:hydroxyacylglutathione hydrolase activity"/>
    <property type="evidence" value="ECO:0007669"/>
    <property type="project" value="UniProtKB-EC"/>
</dbReference>
<dbReference type="InterPro" id="IPR036866">
    <property type="entry name" value="RibonucZ/Hydroxyglut_hydro"/>
</dbReference>
<dbReference type="Gene3D" id="3.60.15.10">
    <property type="entry name" value="Ribonuclease Z/Hydroxyacylglutathione hydrolase-like"/>
    <property type="match status" value="1"/>
</dbReference>
<dbReference type="AlphaFoldDB" id="A0A644T511"/>
<organism evidence="2">
    <name type="scientific">bioreactor metagenome</name>
    <dbReference type="NCBI Taxonomy" id="1076179"/>
    <lineage>
        <taxon>unclassified sequences</taxon>
        <taxon>metagenomes</taxon>
        <taxon>ecological metagenomes</taxon>
    </lineage>
</organism>
<proteinExistence type="predicted"/>